<gene>
    <name evidence="2" type="ORF">HINF_LOCUS31334</name>
</gene>
<keyword evidence="3" id="KW-1185">Reference proteome</keyword>
<dbReference type="Proteomes" id="UP001642409">
    <property type="component" value="Unassembled WGS sequence"/>
</dbReference>
<dbReference type="EMBL" id="CAXDID020000105">
    <property type="protein sequence ID" value="CAL6027464.1"/>
    <property type="molecule type" value="Genomic_DNA"/>
</dbReference>
<sequence>MNQLCTYFSQYVNETDQQVIENALNDNKNFITYGQLYIVSLKADQVPELPRQFKNCLHIVIPTTLKKQKQFFCINDQVGPIEAFSQSTINSLFQLMFESEAPLYTAMDTTSKLFALNSFIEAEKAAKLLVSYFSVQNLQQFKFLLDNPSQDPIQAAKQVFGDNCLKADMENQQKFTIDKVMKQNKELKGSANIINLLLNMLSRMNQLLIQLVNQTNQETPRDSLLSSIFGAFSAEIAVNQLQQSLKEENISFIFHYLHKISKSSKLPQIQDLSALLEIADTNYKHLISKSDLLKQKLSTLNEFFLQILQTDFYFCPELKTKIINQRLQIINQIVPSQNVNEFFAQFHVFANKHVQIVLDQIINMGEFVGELGVMNLLTQFSLDLGRFVKQMQEQFLSSFCQLQKCELIDTKMSQTNIANDNATEIQKYKLTIVQMLRCIALTEFQQFDKFFLQNFQMSKQITHAEQTAHNLLKVYVLSAKFKKLVPAEILCFFSFVKAVCYGQICLTTTRTKINQTRKDLQNQTKIGLDQIQKKLTQAASGWEMDFQTAMKIIKLTNLVANCQKLKNKYPFATQQVLPKSLEIYLKLKPDYVPTRHVVSIFSLIDLDFQDYFSAYQIYIYEYNSRPKAQKYRLYQEFSNQQTKIELTITKQRKFSFQNYLLFPDASPDDDRLSAFAEKLRINMYNEASTLFDIMNYKNTYDYVQIIQEFGRDLQEVQDERFKNLLFFTYDALCQRLLFNCKTTEDTFNQILQQKDNVFMDVIYSNSVRQFNVRFYPKSCLYLRKLLSTVEELLVQTQQTQKLKWSKLNSSTEKLNQTADKVLGLTQNTNHLILNFVDVWMKTNYTESVIQQINISLISLKSTKNKFKLVDLDRKLTLDKRSFSLGKFAKLNELLSGTKGLKNIFEDKQEPNNAIKRNVTLIGKSITEPMVQFGIQMGAQFDLQSDVSQTEEEYIPISYNVNQADLRTNIINKILKSQLYSFQLDESDSIGQIILNISFVEVTINYDHRSAAMINELLVLFNQGFISDENINQQLFIFSKNAANIYSCICNCVELRKEILQSLLNFQLLDFVFILPLLTLEQKLQQLSAQYGWNSTVALSYVKQLESEYKHLSQDINQAIKHYLEINKIFFQNINMPHQTIITQFFPEIINQKFSIPQLQIYLNDKMTARIHNLFIDYQKIVQMTVLIDQQLQGSACFDALKMMLCLMTSNAQERILQKYTLQELEDLFKAMQSNNNQKTHNFVVNLLEVMVTQKLFEYIIRAFQGTIKALVQHIAENDVIDIMLIKFNLEQIITFPVLDKISVDVSTVIHFIIEKIVKNKYFNIMSDPIQTATWQMSQDYVQFLQRVLGVNLLPQFIKLEQKYNKQKEQLIQGTKNICDLLAQATNKTSTSLMKKKKMTLMTNIYNWNIKNQIDDRYLNVFKIIIEDEADLLKQLLNFDVLQNITLKIEQEKVKMIFINVNEAYDSSVIHLQQAFKDVQQLISVSFQKLIRDVEQQQQDQQENFLVDFDPTSTNFDTLQRLVDQSAITDCFIKIVEQLQMINDDIDVMKEKAKVEIDSFKEIQKIMFIQQELTIFRKKILAFQHNFNQGVFQQIAQRSQDDYANYCLYQNQIVNQNPMKNLIVGITSNQLNNSTSIIYKQLQDICVVSNITLESEWKDKYANEDLIPAIEKQKQLICLKKLLQIQWQSIIQLKKSKLFINLVCLEQEFMPIQTHAAKRMQLSELISQLQSNQLQQHLWKSIIFENGQRYTIIHQNSVELDKIVSQDLNILNSQQIMNFNNHLNAQLDYCEIITKQLENRIKRTIELESQIKFYCLFDLETIIPLKQYQTLLQEIATQQYILQKFKAVLVLLTTLYQFTWKRLVSGDYEKQVTSDNSFKSQYGVQSPKTLKINQIRVTQTKQCDFLIQQIDKFTNFIVSMQISEIVNIDVIRYMISITLSAKAVIIQYIYPLIDEEVTNEILDEISRTIKVESCKYMSNLFSVINCSDKFNQFNTIKGKILEQFKLQYKLAGIKQHVEQQFQQSLLVMKNNNYTLDISKIKNIIQNLIEDEKICKQLNEEYLVEKLQIENLFKQIKQINKNLYMLVTSYQRIYPLLQCLQVFKEDLIYMLNSDVIKPIPISQVTNNYRQFIRFADNSKNVIMNMKTSNMHYIEIPYIFCFVNNNNTKIQRIHPIIGIYSKLFHKIVNDDESEAEQIKYKQFNQTNDKYLEETKARQPQLFTPVNLIEELQFQWNRLLQNLFVENQIIDIDRTLSFELESIEKSYQGCLQKLNLYLYQVNEFHKTNFSIEQFLQIILEILNIPKYSNASQIDTIQLQQNVYYSKFLQQTLGLQIQGLIVQNDVLTGVVIDNQISQFDDQIQIIMQQSMVSLVTLYPALKSQLERLTLTKSYKFIDSLRVFTGTFIECIANNMKYSQEEFLKKIQTTNANDYIIFIQELFDNSINVYLSNINSFSFSKRINSQLSDGSREEQLILKVTSINMKQVLDSSTQQQHLNIILIHTLLVSQFLLQLNTQGINEINQIYDDLSSLVIINKQAASTYLLCKHLKQQFNEITKDKKVQMLIGKYLSTMQEFYSVQSLSDQIVHKSTQLMQEQRYAESYQIQQNLMYIRQQQAFGLLTFLDVLEETEIMFKQKCMINELNHYLTVNLPEYTFAYFNVHNQQKQVSNYSRQKQIGFRVIEEAIGFINQFNANKKQEFIPNFGILEYNKKEYDIDNVILFSSSHGEREINTLPEPLINWLKQVDICYQNIISGNQYDITIFQQIGDFISKTIFGKIEQIKYVKSWNFLKQHYQGNISIELCQCLDSQNNVNLANIIKEQIENSSNHYLAEPIAEAIIQLYQHECIQFKPSQTLSVLLQFLEQYYKLNIQNISYEKGQLIIDYIKISLNGKMLPKLQIESSIALDNSLEQNMQCQSIIFETFCSQCDLKQEDEQLRKLFSQISNYVQIKLQLQRQNKVKLQSLSEEDFQNEEQFDYIFLTTISLLCYMYTSNMILNPLLNFKQLFQSIINIYDSKIEFTDNHAAAFFLLQTNKNIITDHWSLTTVYNNINSFSINGQFCMVLRRLEILLTTWYYQTKNMYVQSKINANSLFNEVNEHSEFRIKIYSFTIFQEQDFDILINDLQGQKWSLNSIILLQCETIISEFKFMQLQQFIDIFSAQQNIKFLIVIQSTQTLSVCSEIITFQKMGERQTSQLYEYLIQKKLKALTDTQYLGKAIQLIQSYYPEPKHFQIFCSLLIIQLEAKYQETIISQLITSIITVKDFIDQYFQVFEIQKQNDREEFVYDCIKMTKDQDELNHKWLQQITQEILKTNHSNLNTLYLQCQNISKVEGKIKTAESISKYFYISDILQCPQTLTISLCSREQIQAAIKDYKNSSQIKVLELNSDNEQSNIHFIVLLSEYINQIFTESQIPGQGLHKIIILLRGTGKFEQLTNKQLWHSLRQNTINRFDLLSSLIQKQLSSDHITIFELRKLFNKSIIPVYIDKIINQQLWLQQMEPDQSKYLHNSIKQIFGEKENQVIKLLDKYNYDLFILSNQLMLLYSSEMKAIQYHKHIIESFNKDIQQQTNLNKSKVEKFQSIITSVEQNNKYHTSQIKDIIETQQVDQKVVLQITNELEQMDTRSIQIKAELQRTRNLVKESENIYLEMLDRFKKINSPALSLFRNAINPPELIKRVADCIAILFNLPLDKITNQMLQITIPFNQNQHNYADTVNQLLFIESTSVKSKCYYQIQVRTFVMHYNYLQAQMENPKYIKDFPSYYFDYCDCKKELCLQRQQQQLYKFYPSVNTEYINIAILSFRHQSSYKFRFNESGFNYHQFFTQSNEQTELKALQNGSIITYVGSIQQNLNESYVNHNPYSLFDIFQHSSIIKKKLVKKSQLWTTIFKGDVQQTELNSEQHNALTLMYYQPENSYKQVQQTFLNKFFSDLIQNFKPQFITDEQLELLEAYLQSPDFNYFTASQSSVLVTSVIDWVYLVVAMKKQWTQLEPLKSSLVQLESAANIHQQKVDHQVIKLHQIKDRLNNNSSTINAVNNIILKNNQNIQSNQLQMNNLNCIQDNKLSDLSQIQEWQNYITLREQQLSSKIILKLALLNNINPQQVMDHIIQNKIGIIYPLEQLQFTKIQNIILNQQALIQYEAGKQIPIHFISLQEIWQLCGCNQNIINKLLCGLFSKKALVIEDQNRDFELVLIKMEMLIHKLQTNIQILPNYQKISTNNIQFTFTFGYYSSIQGYLEDNPVDSIIVIFTNEQELQHYKEEIETIIFNANDSYFIFVTQQLPKKASIFHMIQNVISQPYKFVICLEETERYWNVLVDTISAFWDYQLCSNYYYDSKNIECEDYCARARTMFLRQQSQFIKIMDNVQIQCELAQTLINMSSNLQTKQLSLLQNFDLPKLIQLAIINKQDTFQQTIIQTTQEILYHITPQDYIDCIIEQFSNKQKQILQEIQVFNDFDSKQEFARDLFVKYKVNHFSVAQKLNKLIDYIQSINKQPIDYMDFLVFALDYVYLTKEQQSIEFQQDMGKKQGFLTDTSTFIYPQSFLKTLENYFMLHYAENAQLYDALIYFMLDMPRASRSTILSIKNEILPSKDLNYKYHSFSPLSQLEQPLSLKIQAKNLSFTEIDRQTLTHTTYDVTLNRTQVLFNQNLKNGFEQLHLIDQFNYSKIENTNPDHTHKLIKTVLYLDQNLSQNLMDELQRLLSKNAVKAHFQILQCICLFVFVSDLRFDKTSKLIKRLILDIADTQETLYTNILNLMTREMQKYLTVKVQIHENYVQIGQYYAISKYNLKDLQISLLEQFLWIIELADVPLIIPTEEIHEKWIQAITNLQKVDKIDQNTILRTFYKKKVQINEINELQEQLEQVECYNTEIQNEMKIIRQEIIGV</sequence>
<feature type="coiled-coil region" evidence="1">
    <location>
        <begin position="2039"/>
        <end position="2073"/>
    </location>
</feature>
<evidence type="ECO:0008006" key="4">
    <source>
        <dbReference type="Google" id="ProtNLM"/>
    </source>
</evidence>
<keyword evidence="1" id="KW-0175">Coiled coil</keyword>
<accession>A0ABP1IZQ5</accession>
<proteinExistence type="predicted"/>
<comment type="caution">
    <text evidence="2">The sequence shown here is derived from an EMBL/GenBank/DDBJ whole genome shotgun (WGS) entry which is preliminary data.</text>
</comment>
<protein>
    <recommendedName>
        <fullName evidence="4">Dynein heavy chain</fullName>
    </recommendedName>
</protein>
<feature type="coiled-coil region" evidence="1">
    <location>
        <begin position="4833"/>
        <end position="4867"/>
    </location>
</feature>
<organism evidence="2 3">
    <name type="scientific">Hexamita inflata</name>
    <dbReference type="NCBI Taxonomy" id="28002"/>
    <lineage>
        <taxon>Eukaryota</taxon>
        <taxon>Metamonada</taxon>
        <taxon>Diplomonadida</taxon>
        <taxon>Hexamitidae</taxon>
        <taxon>Hexamitinae</taxon>
        <taxon>Hexamita</taxon>
    </lineage>
</organism>
<dbReference type="PANTHER" id="PTHR45615:SF63">
    <property type="entry name" value="CHROMOSOME UNDETERMINED SCAFFOLD_10, WHOLE GENOME SHOTGUN SEQUENCE"/>
    <property type="match status" value="1"/>
</dbReference>
<evidence type="ECO:0000313" key="3">
    <source>
        <dbReference type="Proteomes" id="UP001642409"/>
    </source>
</evidence>
<reference evidence="2 3" key="1">
    <citation type="submission" date="2024-07" db="EMBL/GenBank/DDBJ databases">
        <authorList>
            <person name="Akdeniz Z."/>
        </authorList>
    </citation>
    <scope>NUCLEOTIDE SEQUENCE [LARGE SCALE GENOMIC DNA]</scope>
</reference>
<evidence type="ECO:0000313" key="2">
    <source>
        <dbReference type="EMBL" id="CAL6027464.1"/>
    </source>
</evidence>
<dbReference type="PANTHER" id="PTHR45615">
    <property type="entry name" value="MYOSIN HEAVY CHAIN, NON-MUSCLE"/>
    <property type="match status" value="1"/>
</dbReference>
<name>A0ABP1IZQ5_9EUKA</name>
<dbReference type="Gene3D" id="1.20.920.20">
    <property type="match status" value="1"/>
</dbReference>
<evidence type="ECO:0000256" key="1">
    <source>
        <dbReference type="SAM" id="Coils"/>
    </source>
</evidence>